<dbReference type="GO" id="GO:0004777">
    <property type="term" value="F:succinate-semialdehyde dehydrogenase (NAD+) activity"/>
    <property type="evidence" value="ECO:0007669"/>
    <property type="project" value="TreeGrafter"/>
</dbReference>
<keyword evidence="2" id="KW-0521">NADP</keyword>
<dbReference type="CDD" id="cd07105">
    <property type="entry name" value="ALDH_SaliADH"/>
    <property type="match status" value="1"/>
</dbReference>
<evidence type="ECO:0000256" key="1">
    <source>
        <dbReference type="ARBA" id="ARBA00009986"/>
    </source>
</evidence>
<evidence type="ECO:0000256" key="5">
    <source>
        <dbReference type="RuleBase" id="RU003345"/>
    </source>
</evidence>
<comment type="similarity">
    <text evidence="1 5">Belongs to the aldehyde dehydrogenase family.</text>
</comment>
<dbReference type="InterPro" id="IPR029510">
    <property type="entry name" value="Ald_DH_CS_GLU"/>
</dbReference>
<evidence type="ECO:0000256" key="4">
    <source>
        <dbReference type="PROSITE-ProRule" id="PRU10007"/>
    </source>
</evidence>
<dbReference type="SUPFAM" id="SSF53720">
    <property type="entry name" value="ALDH-like"/>
    <property type="match status" value="1"/>
</dbReference>
<feature type="compositionally biased region" description="Polar residues" evidence="6">
    <location>
        <begin position="1"/>
        <end position="13"/>
    </location>
</feature>
<keyword evidence="9" id="KW-1185">Reference proteome</keyword>
<feature type="domain" description="Aldehyde dehydrogenase" evidence="7">
    <location>
        <begin position="27"/>
        <end position="477"/>
    </location>
</feature>
<comment type="caution">
    <text evidence="8">The sequence shown here is derived from an EMBL/GenBank/DDBJ whole genome shotgun (WGS) entry which is preliminary data.</text>
</comment>
<dbReference type="InterPro" id="IPR016162">
    <property type="entry name" value="Ald_DH_N"/>
</dbReference>
<keyword evidence="3 5" id="KW-0560">Oxidoreductase</keyword>
<dbReference type="InterPro" id="IPR016161">
    <property type="entry name" value="Ald_DH/histidinol_DH"/>
</dbReference>
<sequence length="481" mass="50731">MATTASANGSNAHTHPLIINGKPHTTSSSFPVYSPGTGEHLHNFSSASISDTDAAITAAEKAYPAWKALPPNKKRDIFLKAADLMDSRQEEMGKHMVGETGAASGWAAFDLGLSGEILRDVAGRISSITGSIPQTSKEGVSALVYKEPYGVILAIAPWNAPHILGIRSIAYPLAAGNTVILKAPEFSPMCSTSIVKAFHDAGLPDGVLNLIAHKPADAAAVTKHLIEHPSIKKINFTGSTNVGRIIAELAGRNLKPVLLELGGKAPAIVWEDADIDLAAMECAVGSFLHSGQICMSTERVIVHENVIDKFEAAFKKAIGGFSPADADPPILINAAGVSKNQALLKDAVSKGATIIHGDATNGSGTKMHPVVVKGTTKEMDLYYTESFGPTVSVMTVKSEEEALQLANDTEYGLSSAVFTRDLQRGLRLARGIESGAVHINGMTVHDETALPHGGTKASGYGRFGSHGLDEWVRTKTVTFKD</sequence>
<organism evidence="8 9">
    <name type="scientific">Cudoniella acicularis</name>
    <dbReference type="NCBI Taxonomy" id="354080"/>
    <lineage>
        <taxon>Eukaryota</taxon>
        <taxon>Fungi</taxon>
        <taxon>Dikarya</taxon>
        <taxon>Ascomycota</taxon>
        <taxon>Pezizomycotina</taxon>
        <taxon>Leotiomycetes</taxon>
        <taxon>Helotiales</taxon>
        <taxon>Tricladiaceae</taxon>
        <taxon>Cudoniella</taxon>
    </lineage>
</organism>
<dbReference type="Proteomes" id="UP000566819">
    <property type="component" value="Unassembled WGS sequence"/>
</dbReference>
<evidence type="ECO:0000256" key="2">
    <source>
        <dbReference type="ARBA" id="ARBA00022857"/>
    </source>
</evidence>
<dbReference type="GO" id="GO:0009450">
    <property type="term" value="P:gamma-aminobutyric acid catabolic process"/>
    <property type="evidence" value="ECO:0007669"/>
    <property type="project" value="TreeGrafter"/>
</dbReference>
<dbReference type="OrthoDB" id="310895at2759"/>
<evidence type="ECO:0000256" key="3">
    <source>
        <dbReference type="ARBA" id="ARBA00023002"/>
    </source>
</evidence>
<dbReference type="InterPro" id="IPR050740">
    <property type="entry name" value="Aldehyde_DH_Superfamily"/>
</dbReference>
<proteinExistence type="inferred from homology"/>
<gene>
    <name evidence="8" type="ORF">G7Y89_g13587</name>
</gene>
<evidence type="ECO:0000313" key="9">
    <source>
        <dbReference type="Proteomes" id="UP000566819"/>
    </source>
</evidence>
<dbReference type="Pfam" id="PF00171">
    <property type="entry name" value="Aldedh"/>
    <property type="match status" value="1"/>
</dbReference>
<evidence type="ECO:0000313" key="8">
    <source>
        <dbReference type="EMBL" id="KAF4624584.1"/>
    </source>
</evidence>
<dbReference type="EMBL" id="JAAMPI010001611">
    <property type="protein sequence ID" value="KAF4624584.1"/>
    <property type="molecule type" value="Genomic_DNA"/>
</dbReference>
<accession>A0A8H4VYJ3</accession>
<reference evidence="8 9" key="1">
    <citation type="submission" date="2020-03" db="EMBL/GenBank/DDBJ databases">
        <title>Draft Genome Sequence of Cudoniella acicularis.</title>
        <authorList>
            <person name="Buettner E."/>
            <person name="Kellner H."/>
        </authorList>
    </citation>
    <scope>NUCLEOTIDE SEQUENCE [LARGE SCALE GENOMIC DNA]</scope>
    <source>
        <strain evidence="8 9">DSM 108380</strain>
    </source>
</reference>
<feature type="active site" evidence="4">
    <location>
        <position position="260"/>
    </location>
</feature>
<dbReference type="FunFam" id="3.40.605.10:FF:000012">
    <property type="entry name" value="NAD-dependent succinate-semialdehyde dehydrogenase"/>
    <property type="match status" value="1"/>
</dbReference>
<dbReference type="PROSITE" id="PS00687">
    <property type="entry name" value="ALDEHYDE_DEHYDR_GLU"/>
    <property type="match status" value="1"/>
</dbReference>
<evidence type="ECO:0000256" key="6">
    <source>
        <dbReference type="SAM" id="MobiDB-lite"/>
    </source>
</evidence>
<dbReference type="InterPro" id="IPR015590">
    <property type="entry name" value="Aldehyde_DH_dom"/>
</dbReference>
<protein>
    <recommendedName>
        <fullName evidence="7">Aldehyde dehydrogenase domain-containing protein</fullName>
    </recommendedName>
</protein>
<evidence type="ECO:0000259" key="7">
    <source>
        <dbReference type="Pfam" id="PF00171"/>
    </source>
</evidence>
<dbReference type="Gene3D" id="3.40.605.10">
    <property type="entry name" value="Aldehyde Dehydrogenase, Chain A, domain 1"/>
    <property type="match status" value="1"/>
</dbReference>
<dbReference type="PANTHER" id="PTHR43353:SF6">
    <property type="entry name" value="CYTOPLASMIC ALDEHYDE DEHYDROGENASE (EUROFUNG)"/>
    <property type="match status" value="1"/>
</dbReference>
<dbReference type="InterPro" id="IPR016163">
    <property type="entry name" value="Ald_DH_C"/>
</dbReference>
<feature type="region of interest" description="Disordered" evidence="6">
    <location>
        <begin position="1"/>
        <end position="34"/>
    </location>
</feature>
<dbReference type="Gene3D" id="3.40.309.10">
    <property type="entry name" value="Aldehyde Dehydrogenase, Chain A, domain 2"/>
    <property type="match status" value="1"/>
</dbReference>
<dbReference type="FunFam" id="3.40.309.10:FF:000010">
    <property type="entry name" value="Gamma-aminobutyraldehyde dehydrogenase"/>
    <property type="match status" value="1"/>
</dbReference>
<name>A0A8H4VYJ3_9HELO</name>
<dbReference type="AlphaFoldDB" id="A0A8H4VYJ3"/>
<dbReference type="PANTHER" id="PTHR43353">
    <property type="entry name" value="SUCCINATE-SEMIALDEHYDE DEHYDROGENASE, MITOCHONDRIAL"/>
    <property type="match status" value="1"/>
</dbReference>